<dbReference type="EMBL" id="VUJU01003546">
    <property type="protein sequence ID" value="KAF0757538.1"/>
    <property type="molecule type" value="Genomic_DNA"/>
</dbReference>
<accession>A0A6G0YKU1</accession>
<keyword evidence="3" id="KW-1185">Reference proteome</keyword>
<evidence type="ECO:0000313" key="2">
    <source>
        <dbReference type="EMBL" id="KAF0757538.1"/>
    </source>
</evidence>
<dbReference type="Proteomes" id="UP000478052">
    <property type="component" value="Unassembled WGS sequence"/>
</dbReference>
<gene>
    <name evidence="2" type="ORF">FWK35_00035806</name>
</gene>
<dbReference type="Pfam" id="PF14912">
    <property type="entry name" value="THEG"/>
    <property type="match status" value="2"/>
</dbReference>
<feature type="non-terminal residue" evidence="2">
    <location>
        <position position="209"/>
    </location>
</feature>
<proteinExistence type="predicted"/>
<name>A0A6G0YKU1_APHCR</name>
<evidence type="ECO:0000256" key="1">
    <source>
        <dbReference type="SAM" id="MobiDB-lite"/>
    </source>
</evidence>
<dbReference type="AlphaFoldDB" id="A0A6G0YKU1"/>
<evidence type="ECO:0000313" key="3">
    <source>
        <dbReference type="Proteomes" id="UP000478052"/>
    </source>
</evidence>
<protein>
    <submittedName>
        <fullName evidence="2">Uncharacterized protein</fullName>
    </submittedName>
</protein>
<sequence>MMEYQQKYMNNLVNNIFEHRNYNHTEQKVHVSFNEPINKKFFTKDLDAENIKRILLSNPLYLNPDILTQIELAQMTSSNTQTVGYRPSSRIERLAMPLLRWRKPLIQLRNVNKNVNRKIPWCKKGPKAPNNKVQVIKPPPQPAKTKTGVSRAALKYEASDHIKRLAKQRPLPKKDDEKKFFSVKPLSLIYKPSPRIDELAKPRDHNTKK</sequence>
<dbReference type="InterPro" id="IPR006623">
    <property type="entry name" value="THEG"/>
</dbReference>
<reference evidence="2 3" key="1">
    <citation type="submission" date="2019-08" db="EMBL/GenBank/DDBJ databases">
        <title>Whole genome of Aphis craccivora.</title>
        <authorList>
            <person name="Voronova N.V."/>
            <person name="Shulinski R.S."/>
            <person name="Bandarenka Y.V."/>
            <person name="Zhorov D.G."/>
            <person name="Warner D."/>
        </authorList>
    </citation>
    <scope>NUCLEOTIDE SEQUENCE [LARGE SCALE GENOMIC DNA]</scope>
    <source>
        <strain evidence="2">180601</strain>
        <tissue evidence="2">Whole Body</tissue>
    </source>
</reference>
<organism evidence="2 3">
    <name type="scientific">Aphis craccivora</name>
    <name type="common">Cowpea aphid</name>
    <dbReference type="NCBI Taxonomy" id="307492"/>
    <lineage>
        <taxon>Eukaryota</taxon>
        <taxon>Metazoa</taxon>
        <taxon>Ecdysozoa</taxon>
        <taxon>Arthropoda</taxon>
        <taxon>Hexapoda</taxon>
        <taxon>Insecta</taxon>
        <taxon>Pterygota</taxon>
        <taxon>Neoptera</taxon>
        <taxon>Paraneoptera</taxon>
        <taxon>Hemiptera</taxon>
        <taxon>Sternorrhyncha</taxon>
        <taxon>Aphidomorpha</taxon>
        <taxon>Aphidoidea</taxon>
        <taxon>Aphididae</taxon>
        <taxon>Aphidini</taxon>
        <taxon>Aphis</taxon>
        <taxon>Aphis</taxon>
    </lineage>
</organism>
<dbReference type="OrthoDB" id="25466at2759"/>
<feature type="region of interest" description="Disordered" evidence="1">
    <location>
        <begin position="122"/>
        <end position="148"/>
    </location>
</feature>
<comment type="caution">
    <text evidence="2">The sequence shown here is derived from an EMBL/GenBank/DDBJ whole genome shotgun (WGS) entry which is preliminary data.</text>
</comment>